<dbReference type="GO" id="GO:0004497">
    <property type="term" value="F:monooxygenase activity"/>
    <property type="evidence" value="ECO:0007669"/>
    <property type="project" value="InterPro"/>
</dbReference>
<reference evidence="4" key="1">
    <citation type="submission" date="2022-12" db="EMBL/GenBank/DDBJ databases">
        <title>Draft genome assemblies for two species of Escallonia (Escalloniales).</title>
        <authorList>
            <person name="Chanderbali A."/>
            <person name="Dervinis C."/>
            <person name="Anghel I."/>
            <person name="Soltis D."/>
            <person name="Soltis P."/>
            <person name="Zapata F."/>
        </authorList>
    </citation>
    <scope>NUCLEOTIDE SEQUENCE</scope>
    <source>
        <strain evidence="4">UCBG64.0493</strain>
        <tissue evidence="4">Leaf</tissue>
    </source>
</reference>
<keyword evidence="3" id="KW-1133">Transmembrane helix</keyword>
<dbReference type="InterPro" id="IPR001128">
    <property type="entry name" value="Cyt_P450"/>
</dbReference>
<keyword evidence="3" id="KW-0812">Transmembrane</keyword>
<dbReference type="PANTHER" id="PTHR24286:SF381">
    <property type="entry name" value="BETA-AMYRIN 28-OXIDASE"/>
    <property type="match status" value="1"/>
</dbReference>
<feature type="transmembrane region" description="Helical" evidence="3">
    <location>
        <begin position="6"/>
        <end position="26"/>
    </location>
</feature>
<dbReference type="InterPro" id="IPR036396">
    <property type="entry name" value="Cyt_P450_sf"/>
</dbReference>
<evidence type="ECO:0000313" key="5">
    <source>
        <dbReference type="Proteomes" id="UP001188597"/>
    </source>
</evidence>
<accession>A0AA88WTN5</accession>
<dbReference type="PANTHER" id="PTHR24286">
    <property type="entry name" value="CYTOCHROME P450 26"/>
    <property type="match status" value="1"/>
</dbReference>
<evidence type="ECO:0000256" key="1">
    <source>
        <dbReference type="ARBA" id="ARBA00022723"/>
    </source>
</evidence>
<dbReference type="Pfam" id="PF00067">
    <property type="entry name" value="p450"/>
    <property type="match status" value="1"/>
</dbReference>
<keyword evidence="3" id="KW-0472">Membrane</keyword>
<name>A0AA88WTN5_9ASTE</name>
<proteinExistence type="predicted"/>
<keyword evidence="1" id="KW-0479">Metal-binding</keyword>
<evidence type="ECO:0008006" key="6">
    <source>
        <dbReference type="Google" id="ProtNLM"/>
    </source>
</evidence>
<gene>
    <name evidence="4" type="ORF">RJ639_034270</name>
</gene>
<evidence type="ECO:0000256" key="2">
    <source>
        <dbReference type="ARBA" id="ARBA00023004"/>
    </source>
</evidence>
<dbReference type="Gene3D" id="1.10.630.10">
    <property type="entry name" value="Cytochrome P450"/>
    <property type="match status" value="1"/>
</dbReference>
<dbReference type="AlphaFoldDB" id="A0AA88WTN5"/>
<organism evidence="4 5">
    <name type="scientific">Escallonia herrerae</name>
    <dbReference type="NCBI Taxonomy" id="1293975"/>
    <lineage>
        <taxon>Eukaryota</taxon>
        <taxon>Viridiplantae</taxon>
        <taxon>Streptophyta</taxon>
        <taxon>Embryophyta</taxon>
        <taxon>Tracheophyta</taxon>
        <taxon>Spermatophyta</taxon>
        <taxon>Magnoliopsida</taxon>
        <taxon>eudicotyledons</taxon>
        <taxon>Gunneridae</taxon>
        <taxon>Pentapetalae</taxon>
        <taxon>asterids</taxon>
        <taxon>campanulids</taxon>
        <taxon>Escalloniales</taxon>
        <taxon>Escalloniaceae</taxon>
        <taxon>Escallonia</taxon>
    </lineage>
</organism>
<dbReference type="GO" id="GO:0016705">
    <property type="term" value="F:oxidoreductase activity, acting on paired donors, with incorporation or reduction of molecular oxygen"/>
    <property type="evidence" value="ECO:0007669"/>
    <property type="project" value="InterPro"/>
</dbReference>
<sequence>MEHLLILAQLLLVIIFICLLLHHFIYKKPQESAASNQTNGKLPLPPGRTGWPLIGETLDYLAKAGADLPENFVSNRVKRYSSRVFKTSLLGQPMAFLSGAEGNKFLFSNENKLVQVWWPRSIDKLFPSSHNNLRKMLSGVVKVDALRKLVGTTDVEMKQHLQKSWDRDEVNVSHVAKTYTFALACRLFLGIDDPREVQKIVKPIDDMSRGIFSIGVNLPGTAFRRAINASRAIHEDIERMIKQRKIDLSEKRATPTQDILSQMLLLTDEDGQFAKEADIASSLVGFLHGGYGTVTAALTFIMKYLAEHPDVYDEVLKVYIAQGVHCSVPLIIQDRKLALL</sequence>
<evidence type="ECO:0000256" key="3">
    <source>
        <dbReference type="SAM" id="Phobius"/>
    </source>
</evidence>
<keyword evidence="5" id="KW-1185">Reference proteome</keyword>
<dbReference type="GO" id="GO:0016125">
    <property type="term" value="P:sterol metabolic process"/>
    <property type="evidence" value="ECO:0007669"/>
    <property type="project" value="TreeGrafter"/>
</dbReference>
<dbReference type="EMBL" id="JAVXUP010000221">
    <property type="protein sequence ID" value="KAK3033852.1"/>
    <property type="molecule type" value="Genomic_DNA"/>
</dbReference>
<dbReference type="GO" id="GO:0020037">
    <property type="term" value="F:heme binding"/>
    <property type="evidence" value="ECO:0007669"/>
    <property type="project" value="InterPro"/>
</dbReference>
<keyword evidence="2" id="KW-0408">Iron</keyword>
<protein>
    <recommendedName>
        <fullName evidence="6">Cytochrome P450</fullName>
    </recommendedName>
</protein>
<dbReference type="SUPFAM" id="SSF48264">
    <property type="entry name" value="Cytochrome P450"/>
    <property type="match status" value="1"/>
</dbReference>
<evidence type="ECO:0000313" key="4">
    <source>
        <dbReference type="EMBL" id="KAK3033852.1"/>
    </source>
</evidence>
<comment type="caution">
    <text evidence="4">The sequence shown here is derived from an EMBL/GenBank/DDBJ whole genome shotgun (WGS) entry which is preliminary data.</text>
</comment>
<dbReference type="Proteomes" id="UP001188597">
    <property type="component" value="Unassembled WGS sequence"/>
</dbReference>
<dbReference type="GO" id="GO:0005506">
    <property type="term" value="F:iron ion binding"/>
    <property type="evidence" value="ECO:0007669"/>
    <property type="project" value="InterPro"/>
</dbReference>